<comment type="caution">
    <text evidence="2">The sequence shown here is derived from an EMBL/GenBank/DDBJ whole genome shotgun (WGS) entry which is preliminary data.</text>
</comment>
<dbReference type="InterPro" id="IPR044992">
    <property type="entry name" value="ChyE-like"/>
</dbReference>
<reference evidence="2" key="1">
    <citation type="journal article" date="2021" name="bioRxiv">
        <title>Unraveling nitrogen, sulfur and carbon metabolic pathways and microbial community transcriptional responses to substrate deprivation and toxicity stresses in a bioreactor mimicking anoxic brackish coastal sediment conditions.</title>
        <authorList>
            <person name="Martins P.D."/>
            <person name="Echeveste M.J."/>
            <person name="Arshad A."/>
            <person name="Kurth J."/>
            <person name="Ouboter H."/>
            <person name="Jetten M.S.M."/>
            <person name="Welte C.U."/>
        </authorList>
    </citation>
    <scope>NUCLEOTIDE SEQUENCE</scope>
    <source>
        <strain evidence="2">MAG_39</strain>
    </source>
</reference>
<keyword evidence="2" id="KW-0315">Glutamine amidotransferase</keyword>
<accession>A0A953JDV7</accession>
<gene>
    <name evidence="2" type="ORF">K8I29_06915</name>
</gene>
<protein>
    <submittedName>
        <fullName evidence="2">Type 1 glutamine amidotransferase</fullName>
    </submittedName>
</protein>
<dbReference type="PANTHER" id="PTHR42695">
    <property type="entry name" value="GLUTAMINE AMIDOTRANSFERASE YLR126C-RELATED"/>
    <property type="match status" value="1"/>
</dbReference>
<dbReference type="GO" id="GO:0005829">
    <property type="term" value="C:cytosol"/>
    <property type="evidence" value="ECO:0007669"/>
    <property type="project" value="TreeGrafter"/>
</dbReference>
<dbReference type="Proteomes" id="UP000705867">
    <property type="component" value="Unassembled WGS sequence"/>
</dbReference>
<dbReference type="Pfam" id="PF00117">
    <property type="entry name" value="GATase"/>
    <property type="match status" value="1"/>
</dbReference>
<dbReference type="FunFam" id="3.40.50.880:FF:000033">
    <property type="entry name" value="Glutamine amidotransferase class-I"/>
    <property type="match status" value="1"/>
</dbReference>
<dbReference type="EMBL" id="JAIOIV010000056">
    <property type="protein sequence ID" value="MBZ0155931.1"/>
    <property type="molecule type" value="Genomic_DNA"/>
</dbReference>
<evidence type="ECO:0000313" key="3">
    <source>
        <dbReference type="Proteomes" id="UP000705867"/>
    </source>
</evidence>
<dbReference type="AlphaFoldDB" id="A0A953JDV7"/>
<evidence type="ECO:0000259" key="1">
    <source>
        <dbReference type="Pfam" id="PF00117"/>
    </source>
</evidence>
<feature type="domain" description="Glutamine amidotransferase" evidence="1">
    <location>
        <begin position="42"/>
        <end position="201"/>
    </location>
</feature>
<dbReference type="SUPFAM" id="SSF52317">
    <property type="entry name" value="Class I glutamine amidotransferase-like"/>
    <property type="match status" value="1"/>
</dbReference>
<sequence>MAVLICKNISNEGAGTIGDFLTTEGIPFAVVDLSKGESLPDIQDFDTLLMMGGPMSVNEDDLFPYIKEEEALVRTFIEGDKRILGVCLGAQIMAKALGARVYKGKEKEIGWYDVELTEHGLRDPLMRALAVHPHAGDLWRRFKVFHWHGETFDIPEGAVHLASSSLFPHQAFRYGRDAYAFQFHIEVGKEMIHEWLRNEAVDLEGIGRDTERLYDVYYARAMAFYRQFFTSPRQR</sequence>
<dbReference type="InterPro" id="IPR029062">
    <property type="entry name" value="Class_I_gatase-like"/>
</dbReference>
<organism evidence="2 3">
    <name type="scientific">Candidatus Nitrobium versatile</name>
    <dbReference type="NCBI Taxonomy" id="2884831"/>
    <lineage>
        <taxon>Bacteria</taxon>
        <taxon>Pseudomonadati</taxon>
        <taxon>Nitrospirota</taxon>
        <taxon>Nitrospiria</taxon>
        <taxon>Nitrospirales</taxon>
        <taxon>Nitrospiraceae</taxon>
        <taxon>Candidatus Nitrobium</taxon>
    </lineage>
</organism>
<reference evidence="2" key="2">
    <citation type="submission" date="2021-08" db="EMBL/GenBank/DDBJ databases">
        <authorList>
            <person name="Dalcin Martins P."/>
        </authorList>
    </citation>
    <scope>NUCLEOTIDE SEQUENCE</scope>
    <source>
        <strain evidence="2">MAG_39</strain>
    </source>
</reference>
<dbReference type="CDD" id="cd01741">
    <property type="entry name" value="GATase1_1"/>
    <property type="match status" value="1"/>
</dbReference>
<evidence type="ECO:0000313" key="2">
    <source>
        <dbReference type="EMBL" id="MBZ0155931.1"/>
    </source>
</evidence>
<proteinExistence type="predicted"/>
<name>A0A953JDV7_9BACT</name>
<dbReference type="PROSITE" id="PS51273">
    <property type="entry name" value="GATASE_TYPE_1"/>
    <property type="match status" value="1"/>
</dbReference>
<dbReference type="Gene3D" id="3.40.50.880">
    <property type="match status" value="1"/>
</dbReference>
<dbReference type="InterPro" id="IPR017926">
    <property type="entry name" value="GATASE"/>
</dbReference>
<dbReference type="PANTHER" id="PTHR42695:SF5">
    <property type="entry name" value="GLUTAMINE AMIDOTRANSFERASE YLR126C-RELATED"/>
    <property type="match status" value="1"/>
</dbReference>